<dbReference type="AlphaFoldDB" id="A0A0N5BKV3"/>
<reference evidence="5" key="1">
    <citation type="submission" date="2017-02" db="UniProtKB">
        <authorList>
            <consortium name="WormBaseParasite"/>
        </authorList>
    </citation>
    <scope>IDENTIFICATION</scope>
</reference>
<dbReference type="Proteomes" id="UP000046392">
    <property type="component" value="Unplaced"/>
</dbReference>
<evidence type="ECO:0000313" key="5">
    <source>
        <dbReference type="WBParaSite" id="SPAL_0000655800.1"/>
    </source>
</evidence>
<sequence>MFQRIFQTTFQSVSQIRNVSSKYIRPHPRPYKRRLFEAAVAPVLPEEEKRCPSLREHKEMIKLSYDEYSIVDLALASKVKKWIVDEEFKVMAYCQYLPVQGRTKHLQTNQLRLKDIQVKTYSNKIMKKVFENTPLQSINVILHGSNCIFYTKDITQLSTLVGEIKKINWAVPLAYSIDDRILSVDECESLAKLPSLDCVKGETVQIIERISNDLVNSISHHSDSLANTLAEISTKK</sequence>
<comment type="similarity">
    <text evidence="1">Belongs to the universal ribosomal protein uL10 family.</text>
</comment>
<keyword evidence="4" id="KW-1185">Reference proteome</keyword>
<dbReference type="Gene3D" id="3.30.70.1730">
    <property type="match status" value="1"/>
</dbReference>
<dbReference type="PANTHER" id="PTHR11560">
    <property type="entry name" value="39S RIBOSOMAL PROTEIN L10, MITOCHONDRIAL"/>
    <property type="match status" value="1"/>
</dbReference>
<accession>A0A0N5BKV3</accession>
<organism evidence="4 5">
    <name type="scientific">Strongyloides papillosus</name>
    <name type="common">Intestinal threadworm</name>
    <dbReference type="NCBI Taxonomy" id="174720"/>
    <lineage>
        <taxon>Eukaryota</taxon>
        <taxon>Metazoa</taxon>
        <taxon>Ecdysozoa</taxon>
        <taxon>Nematoda</taxon>
        <taxon>Chromadorea</taxon>
        <taxon>Rhabditida</taxon>
        <taxon>Tylenchina</taxon>
        <taxon>Panagrolaimomorpha</taxon>
        <taxon>Strongyloidoidea</taxon>
        <taxon>Strongyloididae</taxon>
        <taxon>Strongyloides</taxon>
    </lineage>
</organism>
<protein>
    <recommendedName>
        <fullName evidence="2">Large ribosomal subunit protein uL10m</fullName>
    </recommendedName>
    <alternativeName>
        <fullName evidence="3">39S ribosomal protein L10, mitochondrial</fullName>
    </alternativeName>
</protein>
<evidence type="ECO:0000256" key="3">
    <source>
        <dbReference type="ARBA" id="ARBA00035716"/>
    </source>
</evidence>
<dbReference type="SUPFAM" id="SSF160369">
    <property type="entry name" value="Ribosomal protein L10-like"/>
    <property type="match status" value="1"/>
</dbReference>
<dbReference type="InterPro" id="IPR047865">
    <property type="entry name" value="Ribosomal_uL10_bac_type"/>
</dbReference>
<evidence type="ECO:0000256" key="1">
    <source>
        <dbReference type="ARBA" id="ARBA00008889"/>
    </source>
</evidence>
<dbReference type="STRING" id="174720.A0A0N5BKV3"/>
<evidence type="ECO:0000256" key="2">
    <source>
        <dbReference type="ARBA" id="ARBA00035707"/>
    </source>
</evidence>
<proteinExistence type="inferred from homology"/>
<evidence type="ECO:0000313" key="4">
    <source>
        <dbReference type="Proteomes" id="UP000046392"/>
    </source>
</evidence>
<dbReference type="WBParaSite" id="SPAL_0000655800.1">
    <property type="protein sequence ID" value="SPAL_0000655800.1"/>
    <property type="gene ID" value="SPAL_0000655800"/>
</dbReference>
<dbReference type="InterPro" id="IPR043141">
    <property type="entry name" value="Ribosomal_uL10-like_sf"/>
</dbReference>
<name>A0A0N5BKV3_STREA</name>